<dbReference type="Gene3D" id="3.20.20.370">
    <property type="entry name" value="Glycoside hydrolase/deacetylase"/>
    <property type="match status" value="1"/>
</dbReference>
<dbReference type="EMBL" id="CP003382">
    <property type="protein sequence ID" value="AFZ67341.1"/>
    <property type="molecule type" value="Genomic_DNA"/>
</dbReference>
<dbReference type="InterPro" id="IPR005501">
    <property type="entry name" value="LamB/YcsF/PxpA-like"/>
</dbReference>
<dbReference type="PANTHER" id="PTHR30292">
    <property type="entry name" value="UNCHARACTERIZED PROTEIN YBGL-RELATED"/>
    <property type="match status" value="1"/>
</dbReference>
<dbReference type="Proteomes" id="UP000010467">
    <property type="component" value="Chromosome"/>
</dbReference>
<accession>L0A0G9</accession>
<dbReference type="GO" id="GO:0005524">
    <property type="term" value="F:ATP binding"/>
    <property type="evidence" value="ECO:0007669"/>
    <property type="project" value="UniProtKB-UniRule"/>
</dbReference>
<dbReference type="HAMAP" id="MF_00691">
    <property type="entry name" value="PxpA"/>
    <property type="match status" value="1"/>
</dbReference>
<sequence length="256" mass="27712">MTEMQVDINADAGESYGAWPMGRDHELFPFLSSVNLACGFHAGDPLTMQRTVALAREHGVAVGAHPGYPDRVGFGRRDLAAGADELYADTLYQIGALQAFVQTGGLRLSHVKPHGALYLRMLRDEVTARAVAEAVKAYDPGLPFFVLSGSLMERVARELGLPVVLEVFPDRAYLSDGRLAGRDLAGSVIRDPAEAARRAVMMVTQGRVQALDGGWVELQAETLCIHGDNPEAPDIARTVRQALEAEGVRVRAHSQR</sequence>
<comment type="similarity">
    <text evidence="1">Belongs to the LamB/PxpA family.</text>
</comment>
<dbReference type="GO" id="GO:0017168">
    <property type="term" value="F:5-oxoprolinase (ATP-hydrolyzing) activity"/>
    <property type="evidence" value="ECO:0007669"/>
    <property type="project" value="UniProtKB-UniRule"/>
</dbReference>
<protein>
    <recommendedName>
        <fullName evidence="1">5-oxoprolinase subunit A</fullName>
        <shortName evidence="1">5-OPase subunit A</shortName>
        <ecNumber evidence="1">3.5.2.9</ecNumber>
    </recommendedName>
    <alternativeName>
        <fullName evidence="1">5-oxoprolinase (ATP-hydrolyzing) subunit A</fullName>
    </alternativeName>
</protein>
<gene>
    <name evidence="1" type="primary">pxpA</name>
    <name evidence="2" type="ordered locus">Deipe_1825</name>
</gene>
<reference evidence="3" key="1">
    <citation type="submission" date="2012-03" db="EMBL/GenBank/DDBJ databases">
        <title>Complete sequence of chromosome of Deinococcus peraridilitoris DSM 19664.</title>
        <authorList>
            <person name="Lucas S."/>
            <person name="Copeland A."/>
            <person name="Lapidus A."/>
            <person name="Glavina del Rio T."/>
            <person name="Dalin E."/>
            <person name="Tice H."/>
            <person name="Bruce D."/>
            <person name="Goodwin L."/>
            <person name="Pitluck S."/>
            <person name="Peters L."/>
            <person name="Mikhailova N."/>
            <person name="Lu M."/>
            <person name="Kyrpides N."/>
            <person name="Mavromatis K."/>
            <person name="Ivanova N."/>
            <person name="Brettin T."/>
            <person name="Detter J.C."/>
            <person name="Han C."/>
            <person name="Larimer F."/>
            <person name="Land M."/>
            <person name="Hauser L."/>
            <person name="Markowitz V."/>
            <person name="Cheng J.-F."/>
            <person name="Hugenholtz P."/>
            <person name="Woyke T."/>
            <person name="Wu D."/>
            <person name="Pukall R."/>
            <person name="Steenblock K."/>
            <person name="Brambilla E."/>
            <person name="Klenk H.-P."/>
            <person name="Eisen J.A."/>
        </authorList>
    </citation>
    <scope>NUCLEOTIDE SEQUENCE [LARGE SCALE GENOMIC DNA]</scope>
    <source>
        <strain evidence="3">DSM 19664 / LMG 22246 / CIP 109416 / KR-200</strain>
    </source>
</reference>
<evidence type="ECO:0000313" key="2">
    <source>
        <dbReference type="EMBL" id="AFZ67341.1"/>
    </source>
</evidence>
<keyword evidence="1" id="KW-0067">ATP-binding</keyword>
<dbReference type="Pfam" id="PF03746">
    <property type="entry name" value="LamB_YcsF"/>
    <property type="match status" value="1"/>
</dbReference>
<comment type="subunit">
    <text evidence="1">Forms a complex composed of PxpA, PxpB and PxpC.</text>
</comment>
<dbReference type="SUPFAM" id="SSF88713">
    <property type="entry name" value="Glycoside hydrolase/deacetylase"/>
    <property type="match status" value="1"/>
</dbReference>
<dbReference type="eggNOG" id="COG1540">
    <property type="taxonomic scope" value="Bacteria"/>
</dbReference>
<proteinExistence type="inferred from homology"/>
<dbReference type="PANTHER" id="PTHR30292:SF0">
    <property type="entry name" value="5-OXOPROLINASE SUBUNIT A"/>
    <property type="match status" value="1"/>
</dbReference>
<dbReference type="EC" id="3.5.2.9" evidence="1"/>
<dbReference type="CDD" id="cd10787">
    <property type="entry name" value="LamB_YcsF_like"/>
    <property type="match status" value="1"/>
</dbReference>
<keyword evidence="3" id="KW-1185">Reference proteome</keyword>
<dbReference type="AlphaFoldDB" id="L0A0G9"/>
<dbReference type="RefSeq" id="WP_015235646.1">
    <property type="nucleotide sequence ID" value="NC_019793.1"/>
</dbReference>
<dbReference type="NCBIfam" id="NF003816">
    <property type="entry name" value="PRK05406.1-5"/>
    <property type="match status" value="1"/>
</dbReference>
<keyword evidence="1" id="KW-0378">Hydrolase</keyword>
<dbReference type="InterPro" id="IPR011330">
    <property type="entry name" value="Glyco_hydro/deAcase_b/a-brl"/>
</dbReference>
<dbReference type="NCBIfam" id="NF003814">
    <property type="entry name" value="PRK05406.1-3"/>
    <property type="match status" value="1"/>
</dbReference>
<evidence type="ECO:0000313" key="3">
    <source>
        <dbReference type="Proteomes" id="UP000010467"/>
    </source>
</evidence>
<comment type="function">
    <text evidence="1">Catalyzes the cleavage of 5-oxoproline to form L-glutamate coupled to the hydrolysis of ATP to ADP and inorganic phosphate.</text>
</comment>
<dbReference type="STRING" id="937777.Deipe_1825"/>
<dbReference type="HOGENOM" id="CLU_069535_0_0_0"/>
<dbReference type="GO" id="GO:0005975">
    <property type="term" value="P:carbohydrate metabolic process"/>
    <property type="evidence" value="ECO:0007669"/>
    <property type="project" value="InterPro"/>
</dbReference>
<comment type="catalytic activity">
    <reaction evidence="1">
        <text>5-oxo-L-proline + ATP + 2 H2O = L-glutamate + ADP + phosphate + H(+)</text>
        <dbReference type="Rhea" id="RHEA:10348"/>
        <dbReference type="ChEBI" id="CHEBI:15377"/>
        <dbReference type="ChEBI" id="CHEBI:15378"/>
        <dbReference type="ChEBI" id="CHEBI:29985"/>
        <dbReference type="ChEBI" id="CHEBI:30616"/>
        <dbReference type="ChEBI" id="CHEBI:43474"/>
        <dbReference type="ChEBI" id="CHEBI:58402"/>
        <dbReference type="ChEBI" id="CHEBI:456216"/>
        <dbReference type="EC" id="3.5.2.9"/>
    </reaction>
</comment>
<evidence type="ECO:0000256" key="1">
    <source>
        <dbReference type="HAMAP-Rule" id="MF_00691"/>
    </source>
</evidence>
<keyword evidence="1" id="KW-0547">Nucleotide-binding</keyword>
<name>L0A0G9_DEIPD</name>
<organism evidence="2 3">
    <name type="scientific">Deinococcus peraridilitoris (strain DSM 19664 / LMG 22246 / CIP 109416 / KR-200)</name>
    <dbReference type="NCBI Taxonomy" id="937777"/>
    <lineage>
        <taxon>Bacteria</taxon>
        <taxon>Thermotogati</taxon>
        <taxon>Deinococcota</taxon>
        <taxon>Deinococci</taxon>
        <taxon>Deinococcales</taxon>
        <taxon>Deinococcaceae</taxon>
        <taxon>Deinococcus</taxon>
    </lineage>
</organism>
<dbReference type="PATRIC" id="fig|937777.3.peg.1826"/>
<dbReference type="KEGG" id="dpd:Deipe_1825"/>